<accession>A0ABP8L8M9</accession>
<evidence type="ECO:0008006" key="3">
    <source>
        <dbReference type="Google" id="ProtNLM"/>
    </source>
</evidence>
<comment type="caution">
    <text evidence="1">The sequence shown here is derived from an EMBL/GenBank/DDBJ whole genome shotgun (WGS) entry which is preliminary data.</text>
</comment>
<protein>
    <recommendedName>
        <fullName evidence="3">DUF2695 domain-containing protein</fullName>
    </recommendedName>
</protein>
<sequence length="131" mass="14832">MSVDDGIRTLELELASLSDELTAPAWRECVLCYVNRMVVAFGCDGRLRWTREWRRRRAPRATKLERRAGRAGAYCDCELFVSGWDVAVDVVHDPATGLDLWPDSISGCRGVPAGRIQPCALWVRRNGRPDW</sequence>
<organism evidence="1 2">
    <name type="scientific">Georgenia halophila</name>
    <dbReference type="NCBI Taxonomy" id="620889"/>
    <lineage>
        <taxon>Bacteria</taxon>
        <taxon>Bacillati</taxon>
        <taxon>Actinomycetota</taxon>
        <taxon>Actinomycetes</taxon>
        <taxon>Micrococcales</taxon>
        <taxon>Bogoriellaceae</taxon>
        <taxon>Georgenia</taxon>
    </lineage>
</organism>
<gene>
    <name evidence="1" type="ORF">GCM10023169_22030</name>
</gene>
<evidence type="ECO:0000313" key="1">
    <source>
        <dbReference type="EMBL" id="GAA4424909.1"/>
    </source>
</evidence>
<proteinExistence type="predicted"/>
<dbReference type="InterPro" id="IPR024248">
    <property type="entry name" value="DUF2695"/>
</dbReference>
<dbReference type="Proteomes" id="UP001500622">
    <property type="component" value="Unassembled WGS sequence"/>
</dbReference>
<name>A0ABP8L8M9_9MICO</name>
<keyword evidence="2" id="KW-1185">Reference proteome</keyword>
<reference evidence="2" key="1">
    <citation type="journal article" date="2019" name="Int. J. Syst. Evol. Microbiol.">
        <title>The Global Catalogue of Microorganisms (GCM) 10K type strain sequencing project: providing services to taxonomists for standard genome sequencing and annotation.</title>
        <authorList>
            <consortium name="The Broad Institute Genomics Platform"/>
            <consortium name="The Broad Institute Genome Sequencing Center for Infectious Disease"/>
            <person name="Wu L."/>
            <person name="Ma J."/>
        </authorList>
    </citation>
    <scope>NUCLEOTIDE SEQUENCE [LARGE SCALE GENOMIC DNA]</scope>
    <source>
        <strain evidence="2">JCM 17810</strain>
    </source>
</reference>
<evidence type="ECO:0000313" key="2">
    <source>
        <dbReference type="Proteomes" id="UP001500622"/>
    </source>
</evidence>
<dbReference type="Pfam" id="PF10905">
    <property type="entry name" value="DUF2695"/>
    <property type="match status" value="1"/>
</dbReference>
<dbReference type="EMBL" id="BAABGN010000009">
    <property type="protein sequence ID" value="GAA4424909.1"/>
    <property type="molecule type" value="Genomic_DNA"/>
</dbReference>
<dbReference type="RefSeq" id="WP_345216312.1">
    <property type="nucleotide sequence ID" value="NZ_BAABGN010000009.1"/>
</dbReference>